<gene>
    <name evidence="16" type="ORF">J5X75_09625</name>
</gene>
<dbReference type="PANTHER" id="PTHR32089:SF112">
    <property type="entry name" value="LYSOZYME-LIKE PROTEIN-RELATED"/>
    <property type="match status" value="1"/>
</dbReference>
<comment type="caution">
    <text evidence="16">The sequence shown here is derived from an EMBL/GenBank/DDBJ whole genome shotgun (WGS) entry which is preliminary data.</text>
</comment>
<evidence type="ECO:0000256" key="12">
    <source>
        <dbReference type="SAM" id="MobiDB-lite"/>
    </source>
</evidence>
<keyword evidence="3" id="KW-0488">Methylation</keyword>
<evidence type="ECO:0000259" key="14">
    <source>
        <dbReference type="PROSITE" id="PS50111"/>
    </source>
</evidence>
<feature type="transmembrane region" description="Helical" evidence="13">
    <location>
        <begin position="216"/>
        <end position="238"/>
    </location>
</feature>
<accession>A0ABS3UG73</accession>
<comment type="subcellular location">
    <subcellularLocation>
        <location evidence="1">Cell inner membrane</location>
        <topology evidence="1">Multi-pass membrane protein</topology>
    </subcellularLocation>
</comment>
<evidence type="ECO:0000313" key="16">
    <source>
        <dbReference type="EMBL" id="MBO3737779.1"/>
    </source>
</evidence>
<evidence type="ECO:0000256" key="1">
    <source>
        <dbReference type="ARBA" id="ARBA00004429"/>
    </source>
</evidence>
<evidence type="ECO:0000256" key="9">
    <source>
        <dbReference type="ARBA" id="ARBA00023224"/>
    </source>
</evidence>
<evidence type="ECO:0000259" key="15">
    <source>
        <dbReference type="PROSITE" id="PS50885"/>
    </source>
</evidence>
<dbReference type="SUPFAM" id="SSF58104">
    <property type="entry name" value="Methyl-accepting chemotaxis protein (MCP) signaling domain"/>
    <property type="match status" value="1"/>
</dbReference>
<dbReference type="InterPro" id="IPR003660">
    <property type="entry name" value="HAMP_dom"/>
</dbReference>
<name>A0ABS3UG73_9ACTN</name>
<dbReference type="PANTHER" id="PTHR32089">
    <property type="entry name" value="METHYL-ACCEPTING CHEMOTAXIS PROTEIN MCPB"/>
    <property type="match status" value="1"/>
</dbReference>
<keyword evidence="4" id="KW-0145">Chemotaxis</keyword>
<dbReference type="Gene3D" id="1.10.287.950">
    <property type="entry name" value="Methyl-accepting chemotaxis protein"/>
    <property type="match status" value="1"/>
</dbReference>
<keyword evidence="2" id="KW-1003">Cell membrane</keyword>
<dbReference type="EMBL" id="JAGFNS010000005">
    <property type="protein sequence ID" value="MBO3737779.1"/>
    <property type="molecule type" value="Genomic_DNA"/>
</dbReference>
<dbReference type="InterPro" id="IPR003122">
    <property type="entry name" value="Tar_rcpt_lig-bd"/>
</dbReference>
<keyword evidence="9 11" id="KW-0807">Transducer</keyword>
<evidence type="ECO:0000256" key="13">
    <source>
        <dbReference type="SAM" id="Phobius"/>
    </source>
</evidence>
<dbReference type="InterPro" id="IPR004090">
    <property type="entry name" value="Chemotax_Me-accpt_rcpt"/>
</dbReference>
<evidence type="ECO:0000256" key="2">
    <source>
        <dbReference type="ARBA" id="ARBA00022475"/>
    </source>
</evidence>
<organism evidence="16 17">
    <name type="scientific">Actinoplanes flavus</name>
    <dbReference type="NCBI Taxonomy" id="2820290"/>
    <lineage>
        <taxon>Bacteria</taxon>
        <taxon>Bacillati</taxon>
        <taxon>Actinomycetota</taxon>
        <taxon>Actinomycetes</taxon>
        <taxon>Micromonosporales</taxon>
        <taxon>Micromonosporaceae</taxon>
        <taxon>Actinoplanes</taxon>
    </lineage>
</organism>
<evidence type="ECO:0000256" key="11">
    <source>
        <dbReference type="PROSITE-ProRule" id="PRU00284"/>
    </source>
</evidence>
<keyword evidence="17" id="KW-1185">Reference proteome</keyword>
<keyword evidence="8 13" id="KW-0472">Membrane</keyword>
<feature type="region of interest" description="Disordered" evidence="12">
    <location>
        <begin position="1"/>
        <end position="22"/>
    </location>
</feature>
<keyword evidence="7 13" id="KW-1133">Transmembrane helix</keyword>
<dbReference type="InterPro" id="IPR004089">
    <property type="entry name" value="MCPsignal_dom"/>
</dbReference>
<feature type="domain" description="Methyl-accepting transducer" evidence="14">
    <location>
        <begin position="296"/>
        <end position="525"/>
    </location>
</feature>
<evidence type="ECO:0000256" key="8">
    <source>
        <dbReference type="ARBA" id="ARBA00023136"/>
    </source>
</evidence>
<dbReference type="Proteomes" id="UP000679690">
    <property type="component" value="Unassembled WGS sequence"/>
</dbReference>
<comment type="similarity">
    <text evidence="10">Belongs to the methyl-accepting chemotaxis (MCP) protein family.</text>
</comment>
<evidence type="ECO:0000256" key="3">
    <source>
        <dbReference type="ARBA" id="ARBA00022481"/>
    </source>
</evidence>
<dbReference type="Pfam" id="PF00015">
    <property type="entry name" value="MCPsignal"/>
    <property type="match status" value="1"/>
</dbReference>
<keyword evidence="6 13" id="KW-0812">Transmembrane</keyword>
<dbReference type="PRINTS" id="PR00260">
    <property type="entry name" value="CHEMTRNSDUCR"/>
</dbReference>
<dbReference type="SMART" id="SM00304">
    <property type="entry name" value="HAMP"/>
    <property type="match status" value="1"/>
</dbReference>
<evidence type="ECO:0000256" key="10">
    <source>
        <dbReference type="ARBA" id="ARBA00029447"/>
    </source>
</evidence>
<dbReference type="SMART" id="SM00283">
    <property type="entry name" value="MA"/>
    <property type="match status" value="1"/>
</dbReference>
<feature type="domain" description="HAMP" evidence="15">
    <location>
        <begin position="239"/>
        <end position="291"/>
    </location>
</feature>
<dbReference type="PROSITE" id="PS50885">
    <property type="entry name" value="HAMP"/>
    <property type="match status" value="1"/>
</dbReference>
<evidence type="ECO:0000256" key="7">
    <source>
        <dbReference type="ARBA" id="ARBA00022989"/>
    </source>
</evidence>
<sequence>MHGDGKREAAVNAPGSAVNSSASPVRRRTFNDLSVNVKIVSAVAVSSLVALSVSVLGWQGLGEANGYADKLYSSNVASMSALGDLKAAFYKTRLDLTIHRASPDQATKAKVRKEFTADQKAAAAAFAAYRASHPASDVEIIDKLEKGYRAYVEVAEGKLFPASERNDMTTWQKVHDAASAPLAVSAAEILGAMGTAETADAKANADASQESHESNLTISIALLVVGLTTALGLGVFVARQIVRSLRKVHAVCDSLAAGDLTQTADLTTLDEPGRMGRALDAAVARLRETVTTIGGSAVTLAGASKELSVVSSQLQSGAADAAAQASAASQATEDVNAGVQTIAAGAEQMSASIAEIASNAGQAAQVAGQAMSVAERTTAQVAELGTASAEIGDVVKLITVIAEQTNLLALNATIEAARAGELGKGFAVVAGEVKDLAQQTAKATEEITTRIAAIQSSSGTATEAISEITQVIQQISDYTTTIASAVEEQTATTSEMSRSVSDVAANTGGLAGTVSHVAEGATATADGASSTQQAAVDLTRLSDELTAIVNGFRH</sequence>
<keyword evidence="5" id="KW-0997">Cell inner membrane</keyword>
<evidence type="ECO:0000256" key="5">
    <source>
        <dbReference type="ARBA" id="ARBA00022519"/>
    </source>
</evidence>
<dbReference type="Pfam" id="PF00672">
    <property type="entry name" value="HAMP"/>
    <property type="match status" value="1"/>
</dbReference>
<protein>
    <submittedName>
        <fullName evidence="16">Methyl-accepting chemotaxis protein</fullName>
    </submittedName>
</protein>
<dbReference type="Pfam" id="PF02203">
    <property type="entry name" value="TarH"/>
    <property type="match status" value="1"/>
</dbReference>
<dbReference type="PROSITE" id="PS50111">
    <property type="entry name" value="CHEMOTAXIS_TRANSDUC_2"/>
    <property type="match status" value="1"/>
</dbReference>
<evidence type="ECO:0000256" key="4">
    <source>
        <dbReference type="ARBA" id="ARBA00022500"/>
    </source>
</evidence>
<dbReference type="CDD" id="cd06225">
    <property type="entry name" value="HAMP"/>
    <property type="match status" value="1"/>
</dbReference>
<proteinExistence type="inferred from homology"/>
<reference evidence="16 17" key="1">
    <citation type="submission" date="2021-03" db="EMBL/GenBank/DDBJ databases">
        <title>Actinoplanes flavus sp. nov., a novel actinomycete isolated from Coconut Palm rhizosphere soil.</title>
        <authorList>
            <person name="Luo X."/>
        </authorList>
    </citation>
    <scope>NUCLEOTIDE SEQUENCE [LARGE SCALE GENOMIC DNA]</scope>
    <source>
        <strain evidence="16 17">NEAU-H7</strain>
    </source>
</reference>
<evidence type="ECO:0000256" key="6">
    <source>
        <dbReference type="ARBA" id="ARBA00022692"/>
    </source>
</evidence>
<evidence type="ECO:0000313" key="17">
    <source>
        <dbReference type="Proteomes" id="UP000679690"/>
    </source>
</evidence>